<proteinExistence type="inferred from homology"/>
<keyword evidence="6 9" id="KW-0238">DNA-binding</keyword>
<dbReference type="InterPro" id="IPR002104">
    <property type="entry name" value="Integrase_catalytic"/>
</dbReference>
<dbReference type="PANTHER" id="PTHR30349">
    <property type="entry name" value="PHAGE INTEGRASE-RELATED"/>
    <property type="match status" value="1"/>
</dbReference>
<evidence type="ECO:0000259" key="10">
    <source>
        <dbReference type="PROSITE" id="PS51898"/>
    </source>
</evidence>
<dbReference type="GO" id="GO:0015074">
    <property type="term" value="P:DNA integration"/>
    <property type="evidence" value="ECO:0007669"/>
    <property type="project" value="UniProtKB-KW"/>
</dbReference>
<dbReference type="InterPro" id="IPR011010">
    <property type="entry name" value="DNA_brk_join_enz"/>
</dbReference>
<keyword evidence="8" id="KW-1160">Virus entry into host cell</keyword>
<name>A0A8S5MQW6_9CAUD</name>
<feature type="domain" description="Tyr recombinase" evidence="10">
    <location>
        <begin position="176"/>
        <end position="379"/>
    </location>
</feature>
<evidence type="ECO:0000256" key="5">
    <source>
        <dbReference type="ARBA" id="ARBA00022908"/>
    </source>
</evidence>
<evidence type="ECO:0000256" key="1">
    <source>
        <dbReference type="ARBA" id="ARBA00008857"/>
    </source>
</evidence>
<evidence type="ECO:0000256" key="3">
    <source>
        <dbReference type="ARBA" id="ARBA00022679"/>
    </source>
</evidence>
<dbReference type="Pfam" id="PF00589">
    <property type="entry name" value="Phage_integrase"/>
    <property type="match status" value="1"/>
</dbReference>
<dbReference type="InterPro" id="IPR044068">
    <property type="entry name" value="CB"/>
</dbReference>
<dbReference type="InterPro" id="IPR010998">
    <property type="entry name" value="Integrase_recombinase_N"/>
</dbReference>
<evidence type="ECO:0000256" key="9">
    <source>
        <dbReference type="PROSITE-ProRule" id="PRU01248"/>
    </source>
</evidence>
<evidence type="ECO:0000256" key="2">
    <source>
        <dbReference type="ARBA" id="ARBA00016082"/>
    </source>
</evidence>
<sequence>MPRKAAFGSGTIRKKEMTVNGTKYVYWEGRYMAGRDPLTGKPVRKSITGKTQKEVAKKLREVVSTGAESAYNPNSGITVEKWLNMWITDYAGEKKDSTISNYKMWIDYRIAPALGKIKLENLQTNDIQRFYNSLKKDISAKTIKNIHGVLHTALAQAVRSRIIPYNPADACVLPKVKKRELTPVVDNNLTAFLDAIKGHKFEDVYLVDVFTGMRQGEILGLTWDCVDFKQNQICVNKQLARIPKSDGAHVLRSTKKDNVRYIAIPGMVADHLKAIQQRQKALAAEEPCTYHNEMNFVFTDDTGKYLVESTVYRNLKKIFAKIGIPESRFHDLRHSYAVALLEANVDIKTLQANLGHSNISTTLNVYAHVTQKMKTSSAEKLEKFVSDLQKKE</sequence>
<dbReference type="SUPFAM" id="SSF56349">
    <property type="entry name" value="DNA breaking-rejoining enzymes"/>
    <property type="match status" value="1"/>
</dbReference>
<dbReference type="InterPro" id="IPR004107">
    <property type="entry name" value="Integrase_SAM-like_N"/>
</dbReference>
<organism evidence="12">
    <name type="scientific">Siphoviridae sp. ctqED62</name>
    <dbReference type="NCBI Taxonomy" id="2826468"/>
    <lineage>
        <taxon>Viruses</taxon>
        <taxon>Duplodnaviria</taxon>
        <taxon>Heunggongvirae</taxon>
        <taxon>Uroviricota</taxon>
        <taxon>Caudoviricetes</taxon>
    </lineage>
</organism>
<dbReference type="Pfam" id="PF14659">
    <property type="entry name" value="Phage_int_SAM_3"/>
    <property type="match status" value="1"/>
</dbReference>
<dbReference type="Gene3D" id="1.10.150.130">
    <property type="match status" value="1"/>
</dbReference>
<evidence type="ECO:0000313" key="12">
    <source>
        <dbReference type="EMBL" id="DAD84702.1"/>
    </source>
</evidence>
<evidence type="ECO:0000256" key="4">
    <source>
        <dbReference type="ARBA" id="ARBA00022801"/>
    </source>
</evidence>
<accession>A0A8S5MQW6</accession>
<keyword evidence="7" id="KW-0233">DNA recombination</keyword>
<dbReference type="Gene3D" id="1.10.443.10">
    <property type="entry name" value="Intergrase catalytic core"/>
    <property type="match status" value="1"/>
</dbReference>
<dbReference type="EMBL" id="BK014965">
    <property type="protein sequence ID" value="DAD84702.1"/>
    <property type="molecule type" value="Genomic_DNA"/>
</dbReference>
<dbReference type="PROSITE" id="PS51900">
    <property type="entry name" value="CB"/>
    <property type="match status" value="1"/>
</dbReference>
<dbReference type="InterPro" id="IPR050090">
    <property type="entry name" value="Tyrosine_recombinase_XerCD"/>
</dbReference>
<keyword evidence="8" id="KW-1179">Viral genome integration</keyword>
<comment type="similarity">
    <text evidence="1">Belongs to the 'phage' integrase family.</text>
</comment>
<feature type="domain" description="Core-binding (CB)" evidence="11">
    <location>
        <begin position="77"/>
        <end position="158"/>
    </location>
</feature>
<dbReference type="GO" id="GO:0044826">
    <property type="term" value="P:viral genome integration into host DNA"/>
    <property type="evidence" value="ECO:0007669"/>
    <property type="project" value="UniProtKB-KW"/>
</dbReference>
<dbReference type="GO" id="GO:0006310">
    <property type="term" value="P:DNA recombination"/>
    <property type="evidence" value="ECO:0007669"/>
    <property type="project" value="UniProtKB-KW"/>
</dbReference>
<dbReference type="GO" id="GO:0016740">
    <property type="term" value="F:transferase activity"/>
    <property type="evidence" value="ECO:0007669"/>
    <property type="project" value="UniProtKB-KW"/>
</dbReference>
<keyword evidence="5" id="KW-0229">DNA integration</keyword>
<dbReference type="GO" id="GO:0003677">
    <property type="term" value="F:DNA binding"/>
    <property type="evidence" value="ECO:0007669"/>
    <property type="project" value="UniProtKB-UniRule"/>
</dbReference>
<evidence type="ECO:0000259" key="11">
    <source>
        <dbReference type="PROSITE" id="PS51900"/>
    </source>
</evidence>
<dbReference type="PROSITE" id="PS51898">
    <property type="entry name" value="TYR_RECOMBINASE"/>
    <property type="match status" value="1"/>
</dbReference>
<evidence type="ECO:0000256" key="8">
    <source>
        <dbReference type="ARBA" id="ARBA00023195"/>
    </source>
</evidence>
<protein>
    <recommendedName>
        <fullName evidence="2">Integrase</fullName>
    </recommendedName>
</protein>
<dbReference type="GO" id="GO:0016787">
    <property type="term" value="F:hydrolase activity"/>
    <property type="evidence" value="ECO:0007669"/>
    <property type="project" value="UniProtKB-KW"/>
</dbReference>
<dbReference type="InterPro" id="IPR013762">
    <property type="entry name" value="Integrase-like_cat_sf"/>
</dbReference>
<dbReference type="PANTHER" id="PTHR30349:SF64">
    <property type="entry name" value="PROPHAGE INTEGRASE INTD-RELATED"/>
    <property type="match status" value="1"/>
</dbReference>
<dbReference type="CDD" id="cd01189">
    <property type="entry name" value="INT_ICEBs1_C_like"/>
    <property type="match status" value="1"/>
</dbReference>
<keyword evidence="4" id="KW-0378">Hydrolase</keyword>
<evidence type="ECO:0000256" key="6">
    <source>
        <dbReference type="ARBA" id="ARBA00023125"/>
    </source>
</evidence>
<evidence type="ECO:0000256" key="7">
    <source>
        <dbReference type="ARBA" id="ARBA00023172"/>
    </source>
</evidence>
<keyword evidence="3" id="KW-0808">Transferase</keyword>
<dbReference type="GO" id="GO:0075713">
    <property type="term" value="P:establishment of integrated proviral latency"/>
    <property type="evidence" value="ECO:0007669"/>
    <property type="project" value="UniProtKB-KW"/>
</dbReference>
<reference evidence="12" key="1">
    <citation type="journal article" date="2021" name="Proc. Natl. Acad. Sci. U.S.A.">
        <title>A Catalog of Tens of Thousands of Viruses from Human Metagenomes Reveals Hidden Associations with Chronic Diseases.</title>
        <authorList>
            <person name="Tisza M.J."/>
            <person name="Buck C.B."/>
        </authorList>
    </citation>
    <scope>NUCLEOTIDE SEQUENCE</scope>
    <source>
        <strain evidence="12">CtqED62</strain>
    </source>
</reference>